<proteinExistence type="predicted"/>
<feature type="chain" id="PRO_5019056970" description="DUF305 domain-containing protein" evidence="1">
    <location>
        <begin position="21"/>
        <end position="145"/>
    </location>
</feature>
<dbReference type="PANTHER" id="PTHR36933">
    <property type="entry name" value="SLL0788 PROTEIN"/>
    <property type="match status" value="1"/>
</dbReference>
<name>A0A447I6Q2_9HYPH</name>
<evidence type="ECO:0000313" key="4">
    <source>
        <dbReference type="Proteomes" id="UP000268844"/>
    </source>
</evidence>
<dbReference type="Pfam" id="PF03713">
    <property type="entry name" value="DUF305"/>
    <property type="match status" value="1"/>
</dbReference>
<accession>A0A447I6Q2</accession>
<feature type="domain" description="DUF305" evidence="2">
    <location>
        <begin position="52"/>
        <end position="138"/>
    </location>
</feature>
<dbReference type="AlphaFoldDB" id="A0A447I6Q2"/>
<reference evidence="3 4" key="1">
    <citation type="submission" date="2018-12" db="EMBL/GenBank/DDBJ databases">
        <authorList>
            <person name="Criscuolo A."/>
        </authorList>
    </citation>
    <scope>NUCLEOTIDE SEQUENCE [LARGE SCALE GENOMIC DNA]</scope>
    <source>
        <strain evidence="3">ACIP1116281</strain>
    </source>
</reference>
<dbReference type="InterPro" id="IPR012347">
    <property type="entry name" value="Ferritin-like"/>
</dbReference>
<keyword evidence="1" id="KW-0732">Signal</keyword>
<evidence type="ECO:0000259" key="2">
    <source>
        <dbReference type="Pfam" id="PF03713"/>
    </source>
</evidence>
<organism evidence="3 4">
    <name type="scientific">Devosia equisanguinis</name>
    <dbReference type="NCBI Taxonomy" id="2490941"/>
    <lineage>
        <taxon>Bacteria</taxon>
        <taxon>Pseudomonadati</taxon>
        <taxon>Pseudomonadota</taxon>
        <taxon>Alphaproteobacteria</taxon>
        <taxon>Hyphomicrobiales</taxon>
        <taxon>Devosiaceae</taxon>
        <taxon>Devosia</taxon>
    </lineage>
</organism>
<evidence type="ECO:0000313" key="3">
    <source>
        <dbReference type="EMBL" id="VDS03092.1"/>
    </source>
</evidence>
<dbReference type="Gene3D" id="1.20.1260.10">
    <property type="match status" value="1"/>
</dbReference>
<dbReference type="Proteomes" id="UP000268844">
    <property type="component" value="Unassembled WGS sequence"/>
</dbReference>
<feature type="signal peptide" evidence="1">
    <location>
        <begin position="1"/>
        <end position="20"/>
    </location>
</feature>
<protein>
    <recommendedName>
        <fullName evidence="2">DUF305 domain-containing protein</fullName>
    </recommendedName>
</protein>
<dbReference type="RefSeq" id="WP_126148696.1">
    <property type="nucleotide sequence ID" value="NZ_JBHTMH010000002.1"/>
</dbReference>
<dbReference type="InterPro" id="IPR005183">
    <property type="entry name" value="DUF305_CopM-like"/>
</dbReference>
<sequence>MKNSLIVLAIFGMSSLPAVAQDAHAGHDMSGMGANLPKICVAEDGMSGDMSMGMDHEMDQAHMDLMAGMEETNKRMMDAMMVEDIDVAFVCGMIPHHQAAINMAKAELQHGDNDWAKAMAQKIIDAQEAEIAEMVTWLEGEGSNE</sequence>
<keyword evidence="4" id="KW-1185">Reference proteome</keyword>
<dbReference type="OrthoDB" id="517560at2"/>
<dbReference type="EMBL" id="UZWD01000004">
    <property type="protein sequence ID" value="VDS03092.1"/>
    <property type="molecule type" value="Genomic_DNA"/>
</dbReference>
<dbReference type="PANTHER" id="PTHR36933:SF1">
    <property type="entry name" value="SLL0788 PROTEIN"/>
    <property type="match status" value="1"/>
</dbReference>
<evidence type="ECO:0000256" key="1">
    <source>
        <dbReference type="SAM" id="SignalP"/>
    </source>
</evidence>
<gene>
    <name evidence="3" type="ORF">DEVEQU_00212</name>
</gene>